<dbReference type="Pfam" id="PF00400">
    <property type="entry name" value="WD40"/>
    <property type="match status" value="1"/>
</dbReference>
<keyword evidence="9" id="KW-0489">Methyltransferase</keyword>
<feature type="compositionally biased region" description="Low complexity" evidence="8">
    <location>
        <begin position="51"/>
        <end position="62"/>
    </location>
</feature>
<sequence>MAARFQYPFQCIQYLEAPAPTSQRIFVTSAGPKLYSFSAEDGRRLSVWPRAQSSNEAQSSAAERGDADSGEPPEKKRRISPSEDQANGHADSKHDNQETQSGKSWSTIPILVASPTGRHIIAVTGEDKCVRVFEIGTDGALIQLSERCMPKRPSAVTLTPDGNTILCGDKFGDVYALPLIPSDKPNVPRKSSKPAKPFQPSASSLTVHSKRNLEALEQQRRQLAQRSEPKSEPTFERNLLLGHVSLLTDLAFVSLSSSTSSSESRDYILTADRDEHIRVSRGPPQTHIIENYCFGHSSFVSKICIPQSFPELLISGGGDDYLLVWDWRAGQVLQKVPLIPSSPKEELAVRGIWAIPLLTSSDVENRRVIVFVAIEGSSELLGFLLQPSGDMSRQQSLQLSGNVLSLAHAGNDTIVASIDGVHESGSTKTWKENTTEPQVFVQAFAIKAQQENVVYEPATAQVVDNINRHGTQGILKSEDEASKAKEQKTFSESLYTIGNLRKRGQED</sequence>
<evidence type="ECO:0000256" key="4">
    <source>
        <dbReference type="ARBA" id="ARBA00022737"/>
    </source>
</evidence>
<evidence type="ECO:0000256" key="6">
    <source>
        <dbReference type="HAMAP-Rule" id="MF_03056"/>
    </source>
</evidence>
<dbReference type="InterPro" id="IPR028884">
    <property type="entry name" value="Trm82"/>
</dbReference>
<dbReference type="AlphaFoldDB" id="A0A0F4Z3X2"/>
<keyword evidence="5 6" id="KW-0539">Nucleus</keyword>
<dbReference type="STRING" id="1408163.A0A0F4Z3X2"/>
<comment type="pathway">
    <text evidence="6">tRNA modification; N(7)-methylguanine-tRNA biosynthesis.</text>
</comment>
<protein>
    <submittedName>
        <fullName evidence="9">tRNA (Guanine-N(7)-)-methyltransferase subunit trm82</fullName>
    </submittedName>
</protein>
<dbReference type="PANTHER" id="PTHR16288">
    <property type="entry name" value="WD40 REPEAT PROTEIN 4"/>
    <property type="match status" value="1"/>
</dbReference>
<dbReference type="GO" id="GO:0005829">
    <property type="term" value="C:cytosol"/>
    <property type="evidence" value="ECO:0007669"/>
    <property type="project" value="TreeGrafter"/>
</dbReference>
<dbReference type="GO" id="GO:0043527">
    <property type="term" value="C:tRNA methyltransferase complex"/>
    <property type="evidence" value="ECO:0007669"/>
    <property type="project" value="TreeGrafter"/>
</dbReference>
<feature type="region of interest" description="Disordered" evidence="8">
    <location>
        <begin position="185"/>
        <end position="210"/>
    </location>
</feature>
<dbReference type="OrthoDB" id="339900at2759"/>
<dbReference type="GO" id="GO:0005634">
    <property type="term" value="C:nucleus"/>
    <property type="evidence" value="ECO:0007669"/>
    <property type="project" value="UniProtKB-SubCell"/>
</dbReference>
<dbReference type="GO" id="GO:0008168">
    <property type="term" value="F:methyltransferase activity"/>
    <property type="evidence" value="ECO:0007669"/>
    <property type="project" value="UniProtKB-KW"/>
</dbReference>
<feature type="region of interest" description="Disordered" evidence="8">
    <location>
        <begin position="49"/>
        <end position="107"/>
    </location>
</feature>
<evidence type="ECO:0000313" key="9">
    <source>
        <dbReference type="EMBL" id="KKA25050.1"/>
    </source>
</evidence>
<keyword evidence="2 6" id="KW-0853">WD repeat</keyword>
<evidence type="ECO:0000313" key="10">
    <source>
        <dbReference type="Proteomes" id="UP000053958"/>
    </source>
</evidence>
<keyword evidence="4 6" id="KW-0677">Repeat</keyword>
<dbReference type="Proteomes" id="UP000053958">
    <property type="component" value="Unassembled WGS sequence"/>
</dbReference>
<evidence type="ECO:0000256" key="7">
    <source>
        <dbReference type="PROSITE-ProRule" id="PRU00221"/>
    </source>
</evidence>
<evidence type="ECO:0000256" key="2">
    <source>
        <dbReference type="ARBA" id="ARBA00022574"/>
    </source>
</evidence>
<dbReference type="SUPFAM" id="SSF50978">
    <property type="entry name" value="WD40 repeat-like"/>
    <property type="match status" value="1"/>
</dbReference>
<dbReference type="UniPathway" id="UPA00989"/>
<dbReference type="GO" id="GO:0106004">
    <property type="term" value="P:tRNA (guanine-N7)-methylation"/>
    <property type="evidence" value="ECO:0007669"/>
    <property type="project" value="UniProtKB-UniRule"/>
</dbReference>
<feature type="compositionally biased region" description="Polar residues" evidence="8">
    <location>
        <begin position="98"/>
        <end position="107"/>
    </location>
</feature>
<organism evidence="9 10">
    <name type="scientific">Rasamsonia emersonii (strain ATCC 16479 / CBS 393.64 / IMI 116815)</name>
    <dbReference type="NCBI Taxonomy" id="1408163"/>
    <lineage>
        <taxon>Eukaryota</taxon>
        <taxon>Fungi</taxon>
        <taxon>Dikarya</taxon>
        <taxon>Ascomycota</taxon>
        <taxon>Pezizomycotina</taxon>
        <taxon>Eurotiomycetes</taxon>
        <taxon>Eurotiomycetidae</taxon>
        <taxon>Eurotiales</taxon>
        <taxon>Trichocomaceae</taxon>
        <taxon>Rasamsonia</taxon>
    </lineage>
</organism>
<reference evidence="9 10" key="1">
    <citation type="submission" date="2015-04" db="EMBL/GenBank/DDBJ databases">
        <authorList>
            <person name="Heijne W.H."/>
            <person name="Fedorova N.D."/>
            <person name="Nierman W.C."/>
            <person name="Vollebregt A.W."/>
            <person name="Zhao Z."/>
            <person name="Wu L."/>
            <person name="Kumar M."/>
            <person name="Stam H."/>
            <person name="van den Berg M.A."/>
            <person name="Pel H.J."/>
        </authorList>
    </citation>
    <scope>NUCLEOTIDE SEQUENCE [LARGE SCALE GENOMIC DNA]</scope>
    <source>
        <strain evidence="9 10">CBS 393.64</strain>
    </source>
</reference>
<keyword evidence="10" id="KW-1185">Reference proteome</keyword>
<dbReference type="InterPro" id="IPR036322">
    <property type="entry name" value="WD40_repeat_dom_sf"/>
</dbReference>
<evidence type="ECO:0000256" key="8">
    <source>
        <dbReference type="SAM" id="MobiDB-lite"/>
    </source>
</evidence>
<dbReference type="Gene3D" id="2.130.10.10">
    <property type="entry name" value="YVTN repeat-like/Quinoprotein amine dehydrogenase"/>
    <property type="match status" value="2"/>
</dbReference>
<dbReference type="PANTHER" id="PTHR16288:SF0">
    <property type="entry name" value="TRNA (GUANINE-N(7)-)-METHYLTRANSFERASE NON-CATALYTIC SUBUNIT WDR4"/>
    <property type="match status" value="1"/>
</dbReference>
<evidence type="ECO:0000256" key="5">
    <source>
        <dbReference type="ARBA" id="ARBA00023242"/>
    </source>
</evidence>
<evidence type="ECO:0000256" key="1">
    <source>
        <dbReference type="ARBA" id="ARBA00004123"/>
    </source>
</evidence>
<comment type="caution">
    <text evidence="9">The sequence shown here is derived from an EMBL/GenBank/DDBJ whole genome shotgun (WGS) entry which is preliminary data.</text>
</comment>
<dbReference type="SMART" id="SM00320">
    <property type="entry name" value="WD40"/>
    <property type="match status" value="3"/>
</dbReference>
<keyword evidence="9" id="KW-0808">Transferase</keyword>
<dbReference type="GeneID" id="25312969"/>
<dbReference type="InterPro" id="IPR015943">
    <property type="entry name" value="WD40/YVTN_repeat-like_dom_sf"/>
</dbReference>
<dbReference type="PROSITE" id="PS50082">
    <property type="entry name" value="WD_REPEATS_2"/>
    <property type="match status" value="1"/>
</dbReference>
<dbReference type="InterPro" id="IPR001680">
    <property type="entry name" value="WD40_rpt"/>
</dbReference>
<accession>A0A0F4Z3X2</accession>
<gene>
    <name evidence="9" type="ORF">T310_0915</name>
</gene>
<proteinExistence type="inferred from homology"/>
<keyword evidence="3 6" id="KW-0819">tRNA processing</keyword>
<dbReference type="EMBL" id="LASV01000038">
    <property type="protein sequence ID" value="KKA25050.1"/>
    <property type="molecule type" value="Genomic_DNA"/>
</dbReference>
<evidence type="ECO:0000256" key="3">
    <source>
        <dbReference type="ARBA" id="ARBA00022694"/>
    </source>
</evidence>
<comment type="similarity">
    <text evidence="6">Belongs to the WD repeat TRM82 family.</text>
</comment>
<feature type="repeat" description="WD" evidence="7">
    <location>
        <begin position="293"/>
        <end position="335"/>
    </location>
</feature>
<dbReference type="HAMAP" id="MF_03056">
    <property type="entry name" value="TRM82"/>
    <property type="match status" value="1"/>
</dbReference>
<comment type="function">
    <text evidence="6">Required for the formation of N(7)-methylguanine at position 46 (m7G46) in tRNA. In the complex, it is required to stabilize and induce conformational changes of the catalytic subunit.</text>
</comment>
<dbReference type="RefSeq" id="XP_013331662.1">
    <property type="nucleotide sequence ID" value="XM_013476208.1"/>
</dbReference>
<comment type="subcellular location">
    <subcellularLocation>
        <location evidence="1 6">Nucleus</location>
    </subcellularLocation>
</comment>
<name>A0A0F4Z3X2_RASE3</name>